<keyword evidence="2" id="KW-1185">Reference proteome</keyword>
<evidence type="ECO:0000313" key="1">
    <source>
        <dbReference type="EMBL" id="MDX2908335.1"/>
    </source>
</evidence>
<evidence type="ECO:0000313" key="2">
    <source>
        <dbReference type="Proteomes" id="UP001271723"/>
    </source>
</evidence>
<dbReference type="EMBL" id="JARAVY010000002">
    <property type="protein sequence ID" value="MDX2908335.1"/>
    <property type="molecule type" value="Genomic_DNA"/>
</dbReference>
<protein>
    <recommendedName>
        <fullName evidence="3">ABC transporter ATP-binding protein</fullName>
    </recommendedName>
</protein>
<accession>A0ABU4KYL2</accession>
<evidence type="ECO:0008006" key="3">
    <source>
        <dbReference type="Google" id="ProtNLM"/>
    </source>
</evidence>
<gene>
    <name evidence="1" type="ORF">PV517_06405</name>
</gene>
<reference evidence="1 2" key="1">
    <citation type="journal article" date="2023" name="Microb. Genom.">
        <title>Mesoterricola silvestris gen. nov., sp. nov., Mesoterricola sediminis sp. nov., Geothrix oryzae sp. nov., Geothrix edaphica sp. nov., Geothrix rubra sp. nov., and Geothrix limicola sp. nov., six novel members of Acidobacteriota isolated from soils.</title>
        <authorList>
            <person name="Weisberg A.J."/>
            <person name="Pearce E."/>
            <person name="Kramer C.G."/>
            <person name="Chang J.H."/>
            <person name="Clarke C.R."/>
        </authorList>
    </citation>
    <scope>NUCLEOTIDE SEQUENCE [LARGE SCALE GENOMIC DNA]</scope>
    <source>
        <strain evidence="1 2">NRRL_B-2795</strain>
    </source>
</reference>
<proteinExistence type="predicted"/>
<dbReference type="RefSeq" id="WP_143673304.1">
    <property type="nucleotide sequence ID" value="NZ_JAGJBZ010000002.1"/>
</dbReference>
<dbReference type="Proteomes" id="UP001271723">
    <property type="component" value="Unassembled WGS sequence"/>
</dbReference>
<comment type="caution">
    <text evidence="1">The sequence shown here is derived from an EMBL/GenBank/DDBJ whole genome shotgun (WGS) entry which is preliminary data.</text>
</comment>
<sequence length="63" mass="6739">MRATTPTATSIATPIAAPTITPAETITLSIRPLSASYRREATPFGLRMIEDVSELHGLLLTKS</sequence>
<name>A0ABU4KYL2_9ACTN</name>
<organism evidence="1 2">
    <name type="scientific">Streptomyces griseiscabiei</name>
    <dbReference type="NCBI Taxonomy" id="2993540"/>
    <lineage>
        <taxon>Bacteria</taxon>
        <taxon>Bacillati</taxon>
        <taxon>Actinomycetota</taxon>
        <taxon>Actinomycetes</taxon>
        <taxon>Kitasatosporales</taxon>
        <taxon>Streptomycetaceae</taxon>
        <taxon>Streptomyces</taxon>
    </lineage>
</organism>